<reference evidence="3" key="1">
    <citation type="submission" date="2019-12" db="EMBL/GenBank/DDBJ databases">
        <title>Genome sequencing and annotation of Brassica cretica.</title>
        <authorList>
            <person name="Studholme D.J."/>
            <person name="Sarris P.F."/>
        </authorList>
    </citation>
    <scope>NUCLEOTIDE SEQUENCE</scope>
    <source>
        <strain evidence="3">PFS-102/07</strain>
        <tissue evidence="3">Leaf</tissue>
    </source>
</reference>
<accession>A0A8S9FFX7</accession>
<proteinExistence type="predicted"/>
<comment type="caution">
    <text evidence="3">The sequence shown here is derived from an EMBL/GenBank/DDBJ whole genome shotgun (WGS) entry which is preliminary data.</text>
</comment>
<name>A0A8S9FFX7_BRACR</name>
<dbReference type="InterPro" id="IPR044258">
    <property type="entry name" value="HIPP09-like"/>
</dbReference>
<dbReference type="CDD" id="cd00371">
    <property type="entry name" value="HMA"/>
    <property type="match status" value="1"/>
</dbReference>
<feature type="domain" description="HMA" evidence="2">
    <location>
        <begin position="57"/>
        <end position="120"/>
    </location>
</feature>
<protein>
    <recommendedName>
        <fullName evidence="2">HMA domain-containing protein</fullName>
    </recommendedName>
</protein>
<dbReference type="PROSITE" id="PS50846">
    <property type="entry name" value="HMA_2"/>
    <property type="match status" value="1"/>
</dbReference>
<dbReference type="PANTHER" id="PTHR47066">
    <property type="entry name" value="HEAVY METAL-ASSOCIATED ISOPRENYLATED PLANT PROTEIN 9"/>
    <property type="match status" value="1"/>
</dbReference>
<feature type="compositionally biased region" description="Low complexity" evidence="1">
    <location>
        <begin position="13"/>
        <end position="23"/>
    </location>
</feature>
<feature type="compositionally biased region" description="Basic and acidic residues" evidence="1">
    <location>
        <begin position="26"/>
        <end position="39"/>
    </location>
</feature>
<feature type="compositionally biased region" description="Low complexity" evidence="1">
    <location>
        <begin position="207"/>
        <end position="224"/>
    </location>
</feature>
<dbReference type="GO" id="GO:0046872">
    <property type="term" value="F:metal ion binding"/>
    <property type="evidence" value="ECO:0007669"/>
    <property type="project" value="InterPro"/>
</dbReference>
<dbReference type="PANTHER" id="PTHR47066:SF1">
    <property type="entry name" value="HEAVY METAL-ASSOCIATED ISOPRENYLATED PLANT PROTEIN 9"/>
    <property type="match status" value="1"/>
</dbReference>
<dbReference type="Pfam" id="PF00403">
    <property type="entry name" value="HMA"/>
    <property type="match status" value="1"/>
</dbReference>
<sequence>MGEEVKPEEKEAVSAPEAVPEPASAEDEKKDVAEEKQAATEEENPTVEEEPQPPPPPPPFILYVDLHCVGCAKKIQRSILKIRGVEEVVMDMNENQVTVKGVLDPQAVCNKIKKKTKRMAKVLSPLPAAEGEPLPPVITSQVSGLTTVELSVNMHCQACADQLKKKILKMRVAIAAELLEEYTLALARITATLLPPPSTSRRRRVRAPTSRGQADSSLPHSDVSSSCAPNYAAFLLNF</sequence>
<dbReference type="Gene3D" id="3.30.70.100">
    <property type="match status" value="1"/>
</dbReference>
<feature type="region of interest" description="Disordered" evidence="1">
    <location>
        <begin position="197"/>
        <end position="224"/>
    </location>
</feature>
<organism evidence="3">
    <name type="scientific">Brassica cretica</name>
    <name type="common">Mustard</name>
    <dbReference type="NCBI Taxonomy" id="69181"/>
    <lineage>
        <taxon>Eukaryota</taxon>
        <taxon>Viridiplantae</taxon>
        <taxon>Streptophyta</taxon>
        <taxon>Embryophyta</taxon>
        <taxon>Tracheophyta</taxon>
        <taxon>Spermatophyta</taxon>
        <taxon>Magnoliopsida</taxon>
        <taxon>eudicotyledons</taxon>
        <taxon>Gunneridae</taxon>
        <taxon>Pentapetalae</taxon>
        <taxon>rosids</taxon>
        <taxon>malvids</taxon>
        <taxon>Brassicales</taxon>
        <taxon>Brassicaceae</taxon>
        <taxon>Brassiceae</taxon>
        <taxon>Brassica</taxon>
    </lineage>
</organism>
<dbReference type="InterPro" id="IPR006121">
    <property type="entry name" value="HMA_dom"/>
</dbReference>
<evidence type="ECO:0000313" key="3">
    <source>
        <dbReference type="EMBL" id="KAF2531824.1"/>
    </source>
</evidence>
<dbReference type="SUPFAM" id="SSF55008">
    <property type="entry name" value="HMA, heavy metal-associated domain"/>
    <property type="match status" value="1"/>
</dbReference>
<dbReference type="InterPro" id="IPR036163">
    <property type="entry name" value="HMA_dom_sf"/>
</dbReference>
<feature type="compositionally biased region" description="Basic and acidic residues" evidence="1">
    <location>
        <begin position="1"/>
        <end position="12"/>
    </location>
</feature>
<dbReference type="EMBL" id="QGKY02002305">
    <property type="protein sequence ID" value="KAF2531824.1"/>
    <property type="molecule type" value="Genomic_DNA"/>
</dbReference>
<feature type="compositionally biased region" description="Acidic residues" evidence="1">
    <location>
        <begin position="40"/>
        <end position="51"/>
    </location>
</feature>
<evidence type="ECO:0000259" key="2">
    <source>
        <dbReference type="PROSITE" id="PS50846"/>
    </source>
</evidence>
<feature type="region of interest" description="Disordered" evidence="1">
    <location>
        <begin position="1"/>
        <end position="59"/>
    </location>
</feature>
<evidence type="ECO:0000256" key="1">
    <source>
        <dbReference type="SAM" id="MobiDB-lite"/>
    </source>
</evidence>
<dbReference type="AlphaFoldDB" id="A0A8S9FFX7"/>
<gene>
    <name evidence="3" type="ORF">F2Q70_00032400</name>
</gene>